<evidence type="ECO:0000256" key="3">
    <source>
        <dbReference type="ARBA" id="ARBA00022692"/>
    </source>
</evidence>
<dbReference type="CDD" id="cd00400">
    <property type="entry name" value="Voltage_gated_ClC"/>
    <property type="match status" value="1"/>
</dbReference>
<evidence type="ECO:0000256" key="5">
    <source>
        <dbReference type="ARBA" id="ARBA00023065"/>
    </source>
</evidence>
<dbReference type="AlphaFoldDB" id="A0A327KM64"/>
<comment type="subcellular location">
    <subcellularLocation>
        <location evidence="1">Membrane</location>
        <topology evidence="1">Multi-pass membrane protein</topology>
    </subcellularLocation>
</comment>
<keyword evidence="7" id="KW-0869">Chloride channel</keyword>
<evidence type="ECO:0000256" key="8">
    <source>
        <dbReference type="ARBA" id="ARBA00023214"/>
    </source>
</evidence>
<evidence type="ECO:0000313" key="11">
    <source>
        <dbReference type="EMBL" id="RAI39889.1"/>
    </source>
</evidence>
<dbReference type="PANTHER" id="PTHR43427:SF6">
    <property type="entry name" value="CHLORIDE CHANNEL PROTEIN CLC-E"/>
    <property type="match status" value="1"/>
</dbReference>
<comment type="caution">
    <text evidence="11">The sequence shown here is derived from an EMBL/GenBank/DDBJ whole genome shotgun (WGS) entry which is preliminary data.</text>
</comment>
<dbReference type="GO" id="GO:0034707">
    <property type="term" value="C:chloride channel complex"/>
    <property type="evidence" value="ECO:0007669"/>
    <property type="project" value="UniProtKB-KW"/>
</dbReference>
<dbReference type="OrthoDB" id="9814803at2"/>
<dbReference type="InterPro" id="IPR050368">
    <property type="entry name" value="ClC-type_chloride_channel"/>
</dbReference>
<keyword evidence="5" id="KW-0406">Ion transport</keyword>
<evidence type="ECO:0000256" key="10">
    <source>
        <dbReference type="SAM" id="Phobius"/>
    </source>
</evidence>
<evidence type="ECO:0000256" key="2">
    <source>
        <dbReference type="ARBA" id="ARBA00022448"/>
    </source>
</evidence>
<proteinExistence type="predicted"/>
<dbReference type="InterPro" id="IPR046342">
    <property type="entry name" value="CBS_dom_sf"/>
</dbReference>
<organism evidence="11 12">
    <name type="scientific">Rhodoplanes elegans</name>
    <dbReference type="NCBI Taxonomy" id="29408"/>
    <lineage>
        <taxon>Bacteria</taxon>
        <taxon>Pseudomonadati</taxon>
        <taxon>Pseudomonadota</taxon>
        <taxon>Alphaproteobacteria</taxon>
        <taxon>Hyphomicrobiales</taxon>
        <taxon>Nitrobacteraceae</taxon>
        <taxon>Rhodoplanes</taxon>
    </lineage>
</organism>
<evidence type="ECO:0000256" key="9">
    <source>
        <dbReference type="ARBA" id="ARBA00023303"/>
    </source>
</evidence>
<feature type="transmembrane region" description="Helical" evidence="10">
    <location>
        <begin position="33"/>
        <end position="57"/>
    </location>
</feature>
<dbReference type="Gene3D" id="1.10.3080.10">
    <property type="entry name" value="Clc chloride channel"/>
    <property type="match status" value="1"/>
</dbReference>
<dbReference type="Pfam" id="PF00654">
    <property type="entry name" value="Voltage_CLC"/>
    <property type="match status" value="1"/>
</dbReference>
<feature type="transmembrane region" description="Helical" evidence="10">
    <location>
        <begin position="288"/>
        <end position="306"/>
    </location>
</feature>
<accession>A0A327KM64</accession>
<feature type="transmembrane region" description="Helical" evidence="10">
    <location>
        <begin position="176"/>
        <end position="201"/>
    </location>
</feature>
<name>A0A327KM64_9BRAD</name>
<dbReference type="SUPFAM" id="SSF54631">
    <property type="entry name" value="CBS-domain pair"/>
    <property type="match status" value="1"/>
</dbReference>
<dbReference type="Proteomes" id="UP000248863">
    <property type="component" value="Unassembled WGS sequence"/>
</dbReference>
<keyword evidence="8" id="KW-0868">Chloride</keyword>
<keyword evidence="3 10" id="KW-0812">Transmembrane</keyword>
<dbReference type="EMBL" id="NPEU01000058">
    <property type="protein sequence ID" value="RAI39889.1"/>
    <property type="molecule type" value="Genomic_DNA"/>
</dbReference>
<feature type="transmembrane region" description="Helical" evidence="10">
    <location>
        <begin position="207"/>
        <end position="230"/>
    </location>
</feature>
<dbReference type="PANTHER" id="PTHR43427">
    <property type="entry name" value="CHLORIDE CHANNEL PROTEIN CLC-E"/>
    <property type="match status" value="1"/>
</dbReference>
<dbReference type="InterPro" id="IPR014743">
    <property type="entry name" value="Cl-channel_core"/>
</dbReference>
<feature type="transmembrane region" description="Helical" evidence="10">
    <location>
        <begin position="250"/>
        <end position="268"/>
    </location>
</feature>
<keyword evidence="6 10" id="KW-0472">Membrane</keyword>
<keyword evidence="4 10" id="KW-1133">Transmembrane helix</keyword>
<evidence type="ECO:0000256" key="6">
    <source>
        <dbReference type="ARBA" id="ARBA00023136"/>
    </source>
</evidence>
<gene>
    <name evidence="11" type="ORF">CH338_07970</name>
</gene>
<dbReference type="InterPro" id="IPR001807">
    <property type="entry name" value="ClC"/>
</dbReference>
<keyword evidence="2" id="KW-0813">Transport</keyword>
<dbReference type="SUPFAM" id="SSF81340">
    <property type="entry name" value="Clc chloride channel"/>
    <property type="match status" value="1"/>
</dbReference>
<feature type="transmembrane region" description="Helical" evidence="10">
    <location>
        <begin position="82"/>
        <end position="104"/>
    </location>
</feature>
<feature type="transmembrane region" description="Helical" evidence="10">
    <location>
        <begin position="348"/>
        <end position="372"/>
    </location>
</feature>
<keyword evidence="12" id="KW-1185">Reference proteome</keyword>
<reference evidence="11 12" key="1">
    <citation type="submission" date="2017-07" db="EMBL/GenBank/DDBJ databases">
        <title>Draft Genome Sequences of Select Purple Nonsulfur Bacteria.</title>
        <authorList>
            <person name="Lasarre B."/>
            <person name="Mckinlay J.B."/>
        </authorList>
    </citation>
    <scope>NUCLEOTIDE SEQUENCE [LARGE SCALE GENOMIC DNA]</scope>
    <source>
        <strain evidence="11 12">DSM 11907</strain>
    </source>
</reference>
<feature type="transmembrane region" description="Helical" evidence="10">
    <location>
        <begin position="384"/>
        <end position="406"/>
    </location>
</feature>
<dbReference type="Gene3D" id="3.10.580.10">
    <property type="entry name" value="CBS-domain"/>
    <property type="match status" value="1"/>
</dbReference>
<evidence type="ECO:0000256" key="7">
    <source>
        <dbReference type="ARBA" id="ARBA00023173"/>
    </source>
</evidence>
<dbReference type="GO" id="GO:0005254">
    <property type="term" value="F:chloride channel activity"/>
    <property type="evidence" value="ECO:0007669"/>
    <property type="project" value="UniProtKB-KW"/>
</dbReference>
<protein>
    <submittedName>
        <fullName evidence="11">Chloride channel protein</fullName>
    </submittedName>
</protein>
<feature type="transmembrane region" description="Helical" evidence="10">
    <location>
        <begin position="318"/>
        <end position="342"/>
    </location>
</feature>
<feature type="transmembrane region" description="Helical" evidence="10">
    <location>
        <begin position="412"/>
        <end position="429"/>
    </location>
</feature>
<feature type="transmembrane region" description="Helical" evidence="10">
    <location>
        <begin position="125"/>
        <end position="146"/>
    </location>
</feature>
<keyword evidence="9" id="KW-0407">Ion channel</keyword>
<evidence type="ECO:0000313" key="12">
    <source>
        <dbReference type="Proteomes" id="UP000248863"/>
    </source>
</evidence>
<sequence length="594" mass="61537">MNRRFPARHRVAPAPSEFEAPHRLRSLVRSRETALVVLGAVVGAIAGLVVTAMNAAVNGLHALLFGIPPGTRLSASWSVDPIAAIAVPCLGGLAFGIASAWLAARRPQREIDPIEANALHGGRMSLLGSVVVAVKTVWSSGVGASVGLEAGYTQLAAGIASRLGIAFRLRRGDLRVLVGCGAAGGIAGAFQAPLAGAFYAFELVIGTYSVAGLAPVAAAAVVGYAVAGALSPGHLGIITVETGKIAHHDLLLAAALGLAMAGLGIGVMRSVAVVEALFVRFVKPALRPFLGGLVVGCLALITPRVLSSGHGALHLVGLLDLSLKTVALILALKIVASVVSLGSGFRGGLFFASLLMGALAGQIFAVAIATVAPSLHVDSNVWSVVAMSALAATVIGGPLTMTFIALESTGDLWLTVAVLVAVIVAAQVTRETFGYSFATWRFHLRGETIRSAADVGWMRDLTVGRMMREARTVPADTTIGALRRAFPLGSTGQVVAVEADDVYAGLVSVPEAHAAERDAAAPVRSLLRFSDEMLSQTMTAKQAAAVFDRTEAEALAVVESEETRKVIGLLTEAYLLRRYSAELERRRQEIIGEG</sequence>
<evidence type="ECO:0000256" key="1">
    <source>
        <dbReference type="ARBA" id="ARBA00004141"/>
    </source>
</evidence>
<evidence type="ECO:0000256" key="4">
    <source>
        <dbReference type="ARBA" id="ARBA00022989"/>
    </source>
</evidence>
<dbReference type="RefSeq" id="WP_111356595.1">
    <property type="nucleotide sequence ID" value="NZ_NHSK01000227.1"/>
</dbReference>